<dbReference type="Proteomes" id="UP000294545">
    <property type="component" value="Unassembled WGS sequence"/>
</dbReference>
<sequence>MNGINVRSHHTKMANVRANILNEKNKLLRNVSNSEHYWIGLLGNVFRTGALSKKNNIVQVIDTLVREINVLNSAVNQAENQRKIAQQQNAKRLSNIGRSL</sequence>
<reference evidence="2 3" key="1">
    <citation type="submission" date="2019-03" db="EMBL/GenBank/DDBJ databases">
        <title>Genomic Encyclopedia of Type Strains, Phase IV (KMG-IV): sequencing the most valuable type-strain genomes for metagenomic binning, comparative biology and taxonomic classification.</title>
        <authorList>
            <person name="Goeker M."/>
        </authorList>
    </citation>
    <scope>NUCLEOTIDE SEQUENCE [LARGE SCALE GENOMIC DNA]</scope>
    <source>
        <strain evidence="2 3">DSM 24176</strain>
    </source>
</reference>
<dbReference type="EMBL" id="SMGQ01000003">
    <property type="protein sequence ID" value="TCK99484.1"/>
    <property type="molecule type" value="Genomic_DNA"/>
</dbReference>
<keyword evidence="1" id="KW-0175">Coiled coil</keyword>
<keyword evidence="3" id="KW-1185">Reference proteome</keyword>
<feature type="coiled-coil region" evidence="1">
    <location>
        <begin position="61"/>
        <end position="95"/>
    </location>
</feature>
<comment type="caution">
    <text evidence="2">The sequence shown here is derived from an EMBL/GenBank/DDBJ whole genome shotgun (WGS) entry which is preliminary data.</text>
</comment>
<evidence type="ECO:0000313" key="3">
    <source>
        <dbReference type="Proteomes" id="UP000294545"/>
    </source>
</evidence>
<protein>
    <submittedName>
        <fullName evidence="2">Uncharacterized protein</fullName>
    </submittedName>
</protein>
<gene>
    <name evidence="2" type="ORF">EDC19_0104</name>
</gene>
<evidence type="ECO:0000256" key="1">
    <source>
        <dbReference type="SAM" id="Coils"/>
    </source>
</evidence>
<dbReference type="AlphaFoldDB" id="A0A4R1N194"/>
<accession>A0A4R1N194</accession>
<name>A0A4R1N194_9FIRM</name>
<evidence type="ECO:0000313" key="2">
    <source>
        <dbReference type="EMBL" id="TCK99484.1"/>
    </source>
</evidence>
<organism evidence="2 3">
    <name type="scientific">Natranaerovirga hydrolytica</name>
    <dbReference type="NCBI Taxonomy" id="680378"/>
    <lineage>
        <taxon>Bacteria</taxon>
        <taxon>Bacillati</taxon>
        <taxon>Bacillota</taxon>
        <taxon>Clostridia</taxon>
        <taxon>Lachnospirales</taxon>
        <taxon>Natranaerovirgaceae</taxon>
        <taxon>Natranaerovirga</taxon>
    </lineage>
</organism>
<proteinExistence type="predicted"/>
<dbReference type="RefSeq" id="WP_132278924.1">
    <property type="nucleotide sequence ID" value="NZ_SMGQ01000003.1"/>
</dbReference>